<sequence length="285" mass="31141">MRKSPSCLHIGALGMISKLLPIFKSFLSLTFYKIYCASPKPVGEDLIGSKVPSSYQTGWDCYPHPYHFTPHGLMNIIMDVHRLAYPPANLRHPSGLQCTIAKAKSLFAIGTSVPGYSICSMPLGHNSNMFPRLNSGFPSPTTPEPPTTPIARIAAHTSLIAQKAVATTGGLVTVQDSNHSLIFKRLYQQYARDEATSSPASPFSLHSSRCRYHRLSLIRGNSRVTRTCLPLFRPGHSSENQFSHAEGLVELTASQPDVAPQPSCRPPPTPEWAPSVTWPDPAQSP</sequence>
<gene>
    <name evidence="2" type="ORF">FIBSPDRAFT_65465</name>
</gene>
<evidence type="ECO:0000256" key="1">
    <source>
        <dbReference type="SAM" id="MobiDB-lite"/>
    </source>
</evidence>
<evidence type="ECO:0000313" key="3">
    <source>
        <dbReference type="Proteomes" id="UP000076532"/>
    </source>
</evidence>
<keyword evidence="3" id="KW-1185">Reference proteome</keyword>
<protein>
    <submittedName>
        <fullName evidence="2">Uncharacterized protein</fullName>
    </submittedName>
</protein>
<organism evidence="2 3">
    <name type="scientific">Athelia psychrophila</name>
    <dbReference type="NCBI Taxonomy" id="1759441"/>
    <lineage>
        <taxon>Eukaryota</taxon>
        <taxon>Fungi</taxon>
        <taxon>Dikarya</taxon>
        <taxon>Basidiomycota</taxon>
        <taxon>Agaricomycotina</taxon>
        <taxon>Agaricomycetes</taxon>
        <taxon>Agaricomycetidae</taxon>
        <taxon>Atheliales</taxon>
        <taxon>Atheliaceae</taxon>
        <taxon>Athelia</taxon>
    </lineage>
</organism>
<name>A0A166EWP7_9AGAM</name>
<reference evidence="2 3" key="1">
    <citation type="journal article" date="2016" name="Mol. Biol. Evol.">
        <title>Comparative Genomics of Early-Diverging Mushroom-Forming Fungi Provides Insights into the Origins of Lignocellulose Decay Capabilities.</title>
        <authorList>
            <person name="Nagy L.G."/>
            <person name="Riley R."/>
            <person name="Tritt A."/>
            <person name="Adam C."/>
            <person name="Daum C."/>
            <person name="Floudas D."/>
            <person name="Sun H."/>
            <person name="Yadav J.S."/>
            <person name="Pangilinan J."/>
            <person name="Larsson K.H."/>
            <person name="Matsuura K."/>
            <person name="Barry K."/>
            <person name="Labutti K."/>
            <person name="Kuo R."/>
            <person name="Ohm R.A."/>
            <person name="Bhattacharya S.S."/>
            <person name="Shirouzu T."/>
            <person name="Yoshinaga Y."/>
            <person name="Martin F.M."/>
            <person name="Grigoriev I.V."/>
            <person name="Hibbett D.S."/>
        </authorList>
    </citation>
    <scope>NUCLEOTIDE SEQUENCE [LARGE SCALE GENOMIC DNA]</scope>
    <source>
        <strain evidence="2 3">CBS 109695</strain>
    </source>
</reference>
<proteinExistence type="predicted"/>
<dbReference type="EMBL" id="KV417596">
    <property type="protein sequence ID" value="KZP16190.1"/>
    <property type="molecule type" value="Genomic_DNA"/>
</dbReference>
<accession>A0A166EWP7</accession>
<evidence type="ECO:0000313" key="2">
    <source>
        <dbReference type="EMBL" id="KZP16190.1"/>
    </source>
</evidence>
<dbReference type="Proteomes" id="UP000076532">
    <property type="component" value="Unassembled WGS sequence"/>
</dbReference>
<feature type="region of interest" description="Disordered" evidence="1">
    <location>
        <begin position="248"/>
        <end position="285"/>
    </location>
</feature>
<dbReference type="AlphaFoldDB" id="A0A166EWP7"/>